<dbReference type="PANTHER" id="PTHR46208">
    <property type="entry name" value="MITOCHONDRIAL IMPORT RECEPTOR SUBUNIT TOM70"/>
    <property type="match status" value="1"/>
</dbReference>
<feature type="compositionally biased region" description="Basic residues" evidence="12">
    <location>
        <begin position="62"/>
        <end position="74"/>
    </location>
</feature>
<name>A0A8E2DM08_9APHY</name>
<feature type="compositionally biased region" description="Polar residues" evidence="12">
    <location>
        <begin position="875"/>
        <end position="902"/>
    </location>
</feature>
<accession>A0A8E2DM08</accession>
<dbReference type="GO" id="GO:0045039">
    <property type="term" value="P:protein insertion into mitochondrial inner membrane"/>
    <property type="evidence" value="ECO:0007669"/>
    <property type="project" value="TreeGrafter"/>
</dbReference>
<dbReference type="Pfam" id="PF13414">
    <property type="entry name" value="TPR_11"/>
    <property type="match status" value="1"/>
</dbReference>
<keyword evidence="11" id="KW-0175">Coiled coil</keyword>
<dbReference type="GO" id="GO:0008320">
    <property type="term" value="F:protein transmembrane transporter activity"/>
    <property type="evidence" value="ECO:0007669"/>
    <property type="project" value="TreeGrafter"/>
</dbReference>
<evidence type="ECO:0000256" key="1">
    <source>
        <dbReference type="ARBA" id="ARBA00004572"/>
    </source>
</evidence>
<reference evidence="13 14" key="1">
    <citation type="submission" date="2016-07" db="EMBL/GenBank/DDBJ databases">
        <title>Draft genome of the white-rot fungus Obba rivulosa 3A-2.</title>
        <authorList>
            <consortium name="DOE Joint Genome Institute"/>
            <person name="Miettinen O."/>
            <person name="Riley R."/>
            <person name="Acob R."/>
            <person name="Barry K."/>
            <person name="Cullen D."/>
            <person name="De Vries R."/>
            <person name="Hainaut M."/>
            <person name="Hatakka A."/>
            <person name="Henrissat B."/>
            <person name="Hilden K."/>
            <person name="Kuo R."/>
            <person name="Labutti K."/>
            <person name="Lipzen A."/>
            <person name="Makela M.R."/>
            <person name="Sandor L."/>
            <person name="Spatafora J.W."/>
            <person name="Grigoriev I.V."/>
            <person name="Hibbett D.S."/>
        </authorList>
    </citation>
    <scope>NUCLEOTIDE SEQUENCE [LARGE SCALE GENOMIC DNA]</scope>
    <source>
        <strain evidence="13 14">3A-2</strain>
    </source>
</reference>
<feature type="coiled-coil region" evidence="11">
    <location>
        <begin position="187"/>
        <end position="214"/>
    </location>
</feature>
<keyword evidence="4" id="KW-1000">Mitochondrion outer membrane</keyword>
<keyword evidence="2" id="KW-0812">Transmembrane</keyword>
<evidence type="ECO:0000256" key="10">
    <source>
        <dbReference type="PROSITE-ProRule" id="PRU00339"/>
    </source>
</evidence>
<keyword evidence="6" id="KW-1133">Transmembrane helix</keyword>
<dbReference type="EMBL" id="KV722383">
    <property type="protein sequence ID" value="OCH91571.1"/>
    <property type="molecule type" value="Genomic_DNA"/>
</dbReference>
<feature type="compositionally biased region" description="Low complexity" evidence="12">
    <location>
        <begin position="1275"/>
        <end position="1286"/>
    </location>
</feature>
<evidence type="ECO:0000313" key="13">
    <source>
        <dbReference type="EMBL" id="OCH91571.1"/>
    </source>
</evidence>
<comment type="subcellular location">
    <subcellularLocation>
        <location evidence="1">Mitochondrion outer membrane</location>
        <topology evidence="1">Single-pass membrane protein</topology>
    </subcellularLocation>
</comment>
<dbReference type="SUPFAM" id="SSF48452">
    <property type="entry name" value="TPR-like"/>
    <property type="match status" value="2"/>
</dbReference>
<feature type="repeat" description="TPR" evidence="10">
    <location>
        <begin position="352"/>
        <end position="385"/>
    </location>
</feature>
<protein>
    <submittedName>
        <fullName evidence="13">TPR-like protein</fullName>
    </submittedName>
</protein>
<feature type="region of interest" description="Disordered" evidence="12">
    <location>
        <begin position="42"/>
        <end position="85"/>
    </location>
</feature>
<organism evidence="13 14">
    <name type="scientific">Obba rivulosa</name>
    <dbReference type="NCBI Taxonomy" id="1052685"/>
    <lineage>
        <taxon>Eukaryota</taxon>
        <taxon>Fungi</taxon>
        <taxon>Dikarya</taxon>
        <taxon>Basidiomycota</taxon>
        <taxon>Agaricomycotina</taxon>
        <taxon>Agaricomycetes</taxon>
        <taxon>Polyporales</taxon>
        <taxon>Gelatoporiaceae</taxon>
        <taxon>Obba</taxon>
    </lineage>
</organism>
<feature type="region of interest" description="Disordered" evidence="12">
    <location>
        <begin position="675"/>
        <end position="694"/>
    </location>
</feature>
<sequence>MSSSSSQSLVERVEAFVSENKRAVLIGTAAALVALGGVAYYASTSRGPRGGEPDVEKAERKKDKKKSKAKKRKGAAKDKEGPILEEIKDEDVEMLNEIDVSLEDLDRMSNEERTKLAAELKAKGNAAYQQRKFPTAAQLYTRAIKVTPKPEPVFFSNRAACYVNMSPPQHEKVLEDCNEALRLDINYVKALNRRATALEALDRLEEALRDYTAATILDKFQNDAASQSVERVLKKLSAKKAEQILATREPRLPSYTFVSAYFGAFRERPLPDLPDEPTEGDRTLIMSLEALGAGEYSQALTLINEAIEQGISWDIGKAEALNLRGTFKFLMTDVTGAKEDFLASIALHPSLTQTWVKLASVYMEQGDPKQAFESFEEAIKHNADDPDIYYHRGQVLFIMNEFNDAAENYTKSTSLDDQFVFSHIQLAVAQYKSGDLAKSMATFRRTLKAFPQRSEPQNYYGELLLDQQRFQDAVEKFDRAIELERAKPPPYSQISNDRGPHINVLPLVNKGLALYQWKQDIGAAERCCQEALRIDPECEAAVATLAQLCLQQGKIDVAMQMFERQAELARSEPELVTSLTYQFATAAQVEFMTSYPEMANQLGQIARSMRVADMSGPKYGCGSNNFGEWCETVGVGLSARWNVDHSQPACYNPRLYTISCSRVSKSLRIDTTRMDTTQTPIPAPSEDASGRKSQRQVAFYPNMNSSNKPQKPFSRSAAKRESVMALGSIEHLQHYFTKSGIAAESDPLKKPHHGMVPAIGGPSNLTIRASRSPGLEFKLPPSPAIPEVVPLSFPPHIKIIETDPENLRPGVIDDLNAVASAWELEGGSPVQDANLLVAGERQKEEIDVLDVLKTTTRAVRSVRNYLISLPDDTTAPRSTQSFRPQTLSSTPMQKRQASQPNSPLDPLTRIRRSALEVLSVLREVEEKTRLPLEHDAYDAQSDHGSSPEHSTHSRSMSPTSHLEEPPAYLDGDTSVSISFVEISGRQRRVPVWEDEADDFNQLSEEEREKRERWDERLVLGGGWLYRQDVRLADLARERDVVTRYVNTVDEVLFGGTQEGKRGWLRERERALKKERMERGKGRRVSADDVLNQSEPETGRSKRRVVSTGMLDAMRSLVVTEEPEEMETVSEEDSIDDDELPDWAKRTTFTDDPLGRLYALLVATLPPNFQELLPPTPPNRDALLKLLSAGQLLCVAYNTGVRRSRKPWGYVSRDAIHDIVALELQSIEDGTGEKGNRGWTFRRTDNLRLWAAALKLRYLLPMTSPSDLEPLRRSRTPIPGETPIGTPLASPAPSTIRFPGADAEDPIVFDAPLVARLGSGWDDMLEKAVFKWMDVVVDERRGER</sequence>
<keyword evidence="8" id="KW-0472">Membrane</keyword>
<proteinExistence type="inferred from homology"/>
<dbReference type="Pfam" id="PF13432">
    <property type="entry name" value="TPR_16"/>
    <property type="match status" value="1"/>
</dbReference>
<evidence type="ECO:0000256" key="3">
    <source>
        <dbReference type="ARBA" id="ARBA00022737"/>
    </source>
</evidence>
<dbReference type="Pfam" id="PF14559">
    <property type="entry name" value="TPR_19"/>
    <property type="match status" value="1"/>
</dbReference>
<evidence type="ECO:0000256" key="2">
    <source>
        <dbReference type="ARBA" id="ARBA00022692"/>
    </source>
</evidence>
<feature type="repeat" description="TPR" evidence="10">
    <location>
        <begin position="454"/>
        <end position="487"/>
    </location>
</feature>
<evidence type="ECO:0000256" key="7">
    <source>
        <dbReference type="ARBA" id="ARBA00023128"/>
    </source>
</evidence>
<comment type="similarity">
    <text evidence="9">Belongs to the Tom70 family.</text>
</comment>
<keyword evidence="14" id="KW-1185">Reference proteome</keyword>
<dbReference type="PANTHER" id="PTHR46208:SF1">
    <property type="entry name" value="MITOCHONDRIAL IMPORT RECEPTOR SUBUNIT TOM70"/>
    <property type="match status" value="1"/>
</dbReference>
<dbReference type="InterPro" id="IPR019734">
    <property type="entry name" value="TPR_rpt"/>
</dbReference>
<feature type="region of interest" description="Disordered" evidence="12">
    <location>
        <begin position="1268"/>
        <end position="1291"/>
    </location>
</feature>
<dbReference type="PROSITE" id="PS50005">
    <property type="entry name" value="TPR"/>
    <property type="match status" value="4"/>
</dbReference>
<evidence type="ECO:0000256" key="6">
    <source>
        <dbReference type="ARBA" id="ARBA00022989"/>
    </source>
</evidence>
<evidence type="ECO:0000256" key="5">
    <source>
        <dbReference type="ARBA" id="ARBA00022803"/>
    </source>
</evidence>
<feature type="compositionally biased region" description="Basic and acidic residues" evidence="12">
    <location>
        <begin position="49"/>
        <end position="61"/>
    </location>
</feature>
<dbReference type="Gene3D" id="1.25.40.10">
    <property type="entry name" value="Tetratricopeptide repeat domain"/>
    <property type="match status" value="2"/>
</dbReference>
<keyword evidence="5 10" id="KW-0802">TPR repeat</keyword>
<feature type="repeat" description="TPR" evidence="10">
    <location>
        <begin position="117"/>
        <end position="150"/>
    </location>
</feature>
<keyword evidence="7" id="KW-0496">Mitochondrion</keyword>
<evidence type="ECO:0000256" key="11">
    <source>
        <dbReference type="SAM" id="Coils"/>
    </source>
</evidence>
<evidence type="ECO:0000313" key="14">
    <source>
        <dbReference type="Proteomes" id="UP000250043"/>
    </source>
</evidence>
<feature type="region of interest" description="Disordered" evidence="12">
    <location>
        <begin position="931"/>
        <end position="970"/>
    </location>
</feature>
<dbReference type="InterPro" id="IPR011990">
    <property type="entry name" value="TPR-like_helical_dom_sf"/>
</dbReference>
<evidence type="ECO:0000256" key="9">
    <source>
        <dbReference type="ARBA" id="ARBA00038030"/>
    </source>
</evidence>
<evidence type="ECO:0000256" key="12">
    <source>
        <dbReference type="SAM" id="MobiDB-lite"/>
    </source>
</evidence>
<feature type="repeat" description="TPR" evidence="10">
    <location>
        <begin position="386"/>
        <end position="419"/>
    </location>
</feature>
<dbReference type="GO" id="GO:0030150">
    <property type="term" value="P:protein import into mitochondrial matrix"/>
    <property type="evidence" value="ECO:0007669"/>
    <property type="project" value="TreeGrafter"/>
</dbReference>
<dbReference type="SMART" id="SM00028">
    <property type="entry name" value="TPR"/>
    <property type="match status" value="10"/>
</dbReference>
<feature type="compositionally biased region" description="Basic and acidic residues" evidence="12">
    <location>
        <begin position="75"/>
        <end position="85"/>
    </location>
</feature>
<feature type="region of interest" description="Disordered" evidence="12">
    <location>
        <begin position="870"/>
        <end position="908"/>
    </location>
</feature>
<dbReference type="GO" id="GO:0005741">
    <property type="term" value="C:mitochondrial outer membrane"/>
    <property type="evidence" value="ECO:0007669"/>
    <property type="project" value="UniProtKB-SubCell"/>
</dbReference>
<dbReference type="OrthoDB" id="2942533at2759"/>
<dbReference type="GO" id="GO:0030943">
    <property type="term" value="F:mitochondrion targeting sequence binding"/>
    <property type="evidence" value="ECO:0007669"/>
    <property type="project" value="TreeGrafter"/>
</dbReference>
<feature type="compositionally biased region" description="Basic and acidic residues" evidence="12">
    <location>
        <begin position="931"/>
        <end position="951"/>
    </location>
</feature>
<gene>
    <name evidence="13" type="ORF">OBBRIDRAFT_825279</name>
</gene>
<feature type="region of interest" description="Disordered" evidence="12">
    <location>
        <begin position="1074"/>
        <end position="1103"/>
    </location>
</feature>
<keyword evidence="3" id="KW-0677">Repeat</keyword>
<evidence type="ECO:0000256" key="8">
    <source>
        <dbReference type="ARBA" id="ARBA00023136"/>
    </source>
</evidence>
<dbReference type="Proteomes" id="UP000250043">
    <property type="component" value="Unassembled WGS sequence"/>
</dbReference>
<evidence type="ECO:0000256" key="4">
    <source>
        <dbReference type="ARBA" id="ARBA00022787"/>
    </source>
</evidence>